<evidence type="ECO:0000256" key="2">
    <source>
        <dbReference type="SAM" id="Phobius"/>
    </source>
</evidence>
<sequence length="110" mass="11561">MESPLPGAQQQPAGDGGSWNSEAVTSGSTWKNSGSIGPFFAVISVLTLLSVISCVIGRRCVGVPVETPLERIKARGHFGWLRRWFSLCMTHDSGVEAGGRKVAAASCDGN</sequence>
<keyword evidence="4" id="KW-1185">Reference proteome</keyword>
<feature type="compositionally biased region" description="Polar residues" evidence="1">
    <location>
        <begin position="18"/>
        <end position="35"/>
    </location>
</feature>
<evidence type="ECO:0000313" key="3">
    <source>
        <dbReference type="EMBL" id="GMH31585.1"/>
    </source>
</evidence>
<keyword evidence="2" id="KW-0472">Membrane</keyword>
<evidence type="ECO:0000256" key="1">
    <source>
        <dbReference type="SAM" id="MobiDB-lite"/>
    </source>
</evidence>
<accession>A0AAD3TL68</accession>
<keyword evidence="2" id="KW-0812">Transmembrane</keyword>
<feature type="transmembrane region" description="Helical" evidence="2">
    <location>
        <begin position="36"/>
        <end position="56"/>
    </location>
</feature>
<organism evidence="3 4">
    <name type="scientific">Nepenthes gracilis</name>
    <name type="common">Slender pitcher plant</name>
    <dbReference type="NCBI Taxonomy" id="150966"/>
    <lineage>
        <taxon>Eukaryota</taxon>
        <taxon>Viridiplantae</taxon>
        <taxon>Streptophyta</taxon>
        <taxon>Embryophyta</taxon>
        <taxon>Tracheophyta</taxon>
        <taxon>Spermatophyta</taxon>
        <taxon>Magnoliopsida</taxon>
        <taxon>eudicotyledons</taxon>
        <taxon>Gunneridae</taxon>
        <taxon>Pentapetalae</taxon>
        <taxon>Caryophyllales</taxon>
        <taxon>Nepenthaceae</taxon>
        <taxon>Nepenthes</taxon>
    </lineage>
</organism>
<protein>
    <submittedName>
        <fullName evidence="3">Uncharacterized protein</fullName>
    </submittedName>
</protein>
<feature type="compositionally biased region" description="Low complexity" evidence="1">
    <location>
        <begin position="1"/>
        <end position="13"/>
    </location>
</feature>
<dbReference type="EMBL" id="BSYO01000040">
    <property type="protein sequence ID" value="GMH31585.1"/>
    <property type="molecule type" value="Genomic_DNA"/>
</dbReference>
<dbReference type="AlphaFoldDB" id="A0AAD3TL68"/>
<name>A0AAD3TL68_NEPGR</name>
<dbReference type="PANTHER" id="PTHR33429">
    <property type="entry name" value="OS02G0708000 PROTEIN-RELATED"/>
    <property type="match status" value="1"/>
</dbReference>
<dbReference type="PANTHER" id="PTHR33429:SF23">
    <property type="entry name" value="OS02G0709350 PROTEIN"/>
    <property type="match status" value="1"/>
</dbReference>
<evidence type="ECO:0000313" key="4">
    <source>
        <dbReference type="Proteomes" id="UP001279734"/>
    </source>
</evidence>
<comment type="caution">
    <text evidence="3">The sequence shown here is derived from an EMBL/GenBank/DDBJ whole genome shotgun (WGS) entry which is preliminary data.</text>
</comment>
<feature type="region of interest" description="Disordered" evidence="1">
    <location>
        <begin position="1"/>
        <end position="35"/>
    </location>
</feature>
<proteinExistence type="predicted"/>
<reference evidence="3" key="1">
    <citation type="submission" date="2023-05" db="EMBL/GenBank/DDBJ databases">
        <title>Nepenthes gracilis genome sequencing.</title>
        <authorList>
            <person name="Fukushima K."/>
        </authorList>
    </citation>
    <scope>NUCLEOTIDE SEQUENCE</scope>
    <source>
        <strain evidence="3">SING2019-196</strain>
    </source>
</reference>
<keyword evidence="2" id="KW-1133">Transmembrane helix</keyword>
<dbReference type="Proteomes" id="UP001279734">
    <property type="component" value="Unassembled WGS sequence"/>
</dbReference>
<gene>
    <name evidence="3" type="ORF">Nepgr_033429</name>
</gene>